<dbReference type="PRINTS" id="PR00081">
    <property type="entry name" value="GDHRDH"/>
</dbReference>
<sequence>MDFEGKVVIVTGSSSGIGEEIAVSFAKKGAKIVLNGRNQERLQKVFDKCVHSSPTHSKPLMVIADLSVDGDLKRLLDTAISEFGKLDILINNAGESYFAPVDDPEIIDAFDKSVKNNLRPLLVLSNLAIPHLVETKGCIVNISSCMSQKPEPYMLTLSATDSSKEMITRSMALELGPKGVRVNCVRPGFIKTPAYEKSGYVFEDMEFLKKQPIQKHGGPEDVANAVLFLASPESAFITGTCIQVDGGVTDA</sequence>
<comment type="caution">
    <text evidence="1">The sequence shown here is derived from an EMBL/GenBank/DDBJ whole genome shotgun (WGS) entry which is preliminary data.</text>
</comment>
<dbReference type="STRING" id="299467.A0A443SAS8"/>
<dbReference type="InterPro" id="IPR002347">
    <property type="entry name" value="SDR_fam"/>
</dbReference>
<dbReference type="EMBL" id="NCKV01004789">
    <property type="protein sequence ID" value="RWS24505.1"/>
    <property type="molecule type" value="Genomic_DNA"/>
</dbReference>
<dbReference type="Pfam" id="PF13561">
    <property type="entry name" value="adh_short_C2"/>
    <property type="match status" value="1"/>
</dbReference>
<dbReference type="PANTHER" id="PTHR43975">
    <property type="entry name" value="ZGC:101858"/>
    <property type="match status" value="1"/>
</dbReference>
<keyword evidence="2" id="KW-1185">Reference proteome</keyword>
<evidence type="ECO:0000313" key="1">
    <source>
        <dbReference type="EMBL" id="RWS24505.1"/>
    </source>
</evidence>
<dbReference type="SUPFAM" id="SSF51735">
    <property type="entry name" value="NAD(P)-binding Rossmann-fold domains"/>
    <property type="match status" value="1"/>
</dbReference>
<dbReference type="InterPro" id="IPR036291">
    <property type="entry name" value="NAD(P)-bd_dom_sf"/>
</dbReference>
<evidence type="ECO:0000313" key="2">
    <source>
        <dbReference type="Proteomes" id="UP000288716"/>
    </source>
</evidence>
<reference evidence="1 2" key="1">
    <citation type="journal article" date="2018" name="Gigascience">
        <title>Genomes of trombidid mites reveal novel predicted allergens and laterally-transferred genes associated with secondary metabolism.</title>
        <authorList>
            <person name="Dong X."/>
            <person name="Chaisiri K."/>
            <person name="Xia D."/>
            <person name="Armstrong S.D."/>
            <person name="Fang Y."/>
            <person name="Donnelly M.J."/>
            <person name="Kadowaki T."/>
            <person name="McGarry J.W."/>
            <person name="Darby A.C."/>
            <person name="Makepeace B.L."/>
        </authorList>
    </citation>
    <scope>NUCLEOTIDE SEQUENCE [LARGE SCALE GENOMIC DNA]</scope>
    <source>
        <strain evidence="1">UoL-UT</strain>
    </source>
</reference>
<dbReference type="FunFam" id="3.40.50.720:FF:000084">
    <property type="entry name" value="Short-chain dehydrogenase reductase"/>
    <property type="match status" value="1"/>
</dbReference>
<accession>A0A443SAS8</accession>
<dbReference type="VEuPathDB" id="VectorBase:LDEU007535"/>
<gene>
    <name evidence="1" type="ORF">B4U80_03728</name>
</gene>
<dbReference type="Proteomes" id="UP000288716">
    <property type="component" value="Unassembled WGS sequence"/>
</dbReference>
<proteinExistence type="predicted"/>
<dbReference type="OrthoDB" id="6509454at2759"/>
<dbReference type="PRINTS" id="PR00080">
    <property type="entry name" value="SDRFAMILY"/>
</dbReference>
<dbReference type="PANTHER" id="PTHR43975:SF2">
    <property type="entry name" value="EG:BACR7A4.14 PROTEIN-RELATED"/>
    <property type="match status" value="1"/>
</dbReference>
<dbReference type="Gene3D" id="3.40.50.720">
    <property type="entry name" value="NAD(P)-binding Rossmann-like Domain"/>
    <property type="match status" value="1"/>
</dbReference>
<dbReference type="AlphaFoldDB" id="A0A443SAS8"/>
<name>A0A443SAS8_9ACAR</name>
<organism evidence="1 2">
    <name type="scientific">Leptotrombidium deliense</name>
    <dbReference type="NCBI Taxonomy" id="299467"/>
    <lineage>
        <taxon>Eukaryota</taxon>
        <taxon>Metazoa</taxon>
        <taxon>Ecdysozoa</taxon>
        <taxon>Arthropoda</taxon>
        <taxon>Chelicerata</taxon>
        <taxon>Arachnida</taxon>
        <taxon>Acari</taxon>
        <taxon>Acariformes</taxon>
        <taxon>Trombidiformes</taxon>
        <taxon>Prostigmata</taxon>
        <taxon>Anystina</taxon>
        <taxon>Parasitengona</taxon>
        <taxon>Trombiculoidea</taxon>
        <taxon>Trombiculidae</taxon>
        <taxon>Leptotrombidium</taxon>
    </lineage>
</organism>
<protein>
    <submittedName>
        <fullName evidence="1">Dehydrogenase/reductase-like protein</fullName>
    </submittedName>
</protein>